<reference evidence="1 2" key="1">
    <citation type="journal article" date="2019" name="Environ. Microbiol.">
        <title>Species interactions and distinct microbial communities in high Arctic permafrost affected cryosols are associated with the CH4 and CO2 gas fluxes.</title>
        <authorList>
            <person name="Altshuler I."/>
            <person name="Hamel J."/>
            <person name="Turney S."/>
            <person name="Magnuson E."/>
            <person name="Levesque R."/>
            <person name="Greer C."/>
            <person name="Whyte L.G."/>
        </authorList>
    </citation>
    <scope>NUCLEOTIDE SEQUENCE [LARGE SCALE GENOMIC DNA]</scope>
    <source>
        <strain evidence="1 2">E4</strain>
    </source>
</reference>
<keyword evidence="2" id="KW-1185">Reference proteome</keyword>
<evidence type="ECO:0000313" key="2">
    <source>
        <dbReference type="Proteomes" id="UP000317663"/>
    </source>
</evidence>
<sequence>MSEATPFEKFVNTELPRRVSIEIPESGNLAPGQVLMSTGVGLGVKVADIDSASSGIIQAALVVNSTDKVIPKSTPLAVAVAKSTTDLTKGKLYVRPATLDDKVIVGVAQEDIGATDYSTAKPIFSEGMALLRGLLIVNYSPEGLNLIMDQLENGTAVAVYSGASLLTCDNASGIAVGQIIKFESSADAPDAPVVKEGETPPVPTVKTYVFVTLQGTEYASSGGNGGGSADSGTVIITGLTGTTKIQDADLGLIDKVSFQIVDVTTGLDPNLGQAQLLSASLIEQQNPNFLAIDTVMTLESGTKLKVINKSDNTALEIKTPTITVQNGLKLTRIEFADPTAVYSLAESAGDAGLYLQVIHPAGNRSDSIIVKTKAQPKFGSVAFTLPAGQTSVKTGDSVVLTVAAPANYKISKLEVGGELLYDKTNNGKEQSAAIFNSTQDPSKNTDKVIMTFQVTTKEVAMNGGVELILTLADGTVLYQKTKDLGDVQNFNWIKVDNVYPTLEILSIAYPAGQSALKESEKATLSLKADNIEKVVFSTPQDQLTIETPEITFADPANQAFTKDVARLAGEYNVTVNNLTVKAMKPSNGSFVSISKIIAIANVAAQLDLVVYKPIINADNTTSYKLTDGNLIQSSPDDAKIFFRFDLNSTQQLPKAPKFTLDGPGTLTDGSKAYNNITRIEYMVSAADVEDRKAGSLVLTESVNLAGIPSVFKINTEETVLNYYGLAGFVKRTLKVAGWPNRMVAIGVAVVNPLNVQCSNLSKGASNSLNYTYMLNTKNSENGFTLTNEAGEINPKGGFWFNCDQSNALSNTSGEMLIELEEIAKRPDDVVE</sequence>
<accession>A0A502GGC4</accession>
<organism evidence="1 2">
    <name type="scientific">Ewingella americana</name>
    <dbReference type="NCBI Taxonomy" id="41202"/>
    <lineage>
        <taxon>Bacteria</taxon>
        <taxon>Pseudomonadati</taxon>
        <taxon>Pseudomonadota</taxon>
        <taxon>Gammaproteobacteria</taxon>
        <taxon>Enterobacterales</taxon>
        <taxon>Yersiniaceae</taxon>
        <taxon>Ewingella</taxon>
    </lineage>
</organism>
<comment type="caution">
    <text evidence="1">The sequence shown here is derived from an EMBL/GenBank/DDBJ whole genome shotgun (WGS) entry which is preliminary data.</text>
</comment>
<dbReference type="Proteomes" id="UP000317663">
    <property type="component" value="Unassembled WGS sequence"/>
</dbReference>
<dbReference type="AlphaFoldDB" id="A0A502GGC4"/>
<evidence type="ECO:0000313" key="1">
    <source>
        <dbReference type="EMBL" id="TPG60016.1"/>
    </source>
</evidence>
<protein>
    <submittedName>
        <fullName evidence="1">Uncharacterized protein</fullName>
    </submittedName>
</protein>
<name>A0A502GGC4_9GAMM</name>
<dbReference type="EMBL" id="RCZD01000008">
    <property type="protein sequence ID" value="TPG60016.1"/>
    <property type="molecule type" value="Genomic_DNA"/>
</dbReference>
<dbReference type="RefSeq" id="WP_140473744.1">
    <property type="nucleotide sequence ID" value="NZ_RCZD01000008.1"/>
</dbReference>
<gene>
    <name evidence="1" type="ORF">EAH77_15730</name>
</gene>
<proteinExistence type="predicted"/>